<protein>
    <submittedName>
        <fullName evidence="1">Uncharacterized protein</fullName>
    </submittedName>
</protein>
<reference evidence="2" key="1">
    <citation type="journal article" date="2019" name="Int. J. Syst. Evol. Microbiol.">
        <title>The Global Catalogue of Microorganisms (GCM) 10K type strain sequencing project: providing services to taxonomists for standard genome sequencing and annotation.</title>
        <authorList>
            <consortium name="The Broad Institute Genomics Platform"/>
            <consortium name="The Broad Institute Genome Sequencing Center for Infectious Disease"/>
            <person name="Wu L."/>
            <person name="Ma J."/>
        </authorList>
    </citation>
    <scope>NUCLEOTIDE SEQUENCE [LARGE SCALE GENOMIC DNA]</scope>
    <source>
        <strain evidence="2">NBRC 108728</strain>
    </source>
</reference>
<dbReference type="Proteomes" id="UP001321486">
    <property type="component" value="Chromosome"/>
</dbReference>
<name>A0ABN6Y4J9_9MICO</name>
<organism evidence="1 2">
    <name type="scientific">Frondihabitans sucicola</name>
    <dbReference type="NCBI Taxonomy" id="1268041"/>
    <lineage>
        <taxon>Bacteria</taxon>
        <taxon>Bacillati</taxon>
        <taxon>Actinomycetota</taxon>
        <taxon>Actinomycetes</taxon>
        <taxon>Micrococcales</taxon>
        <taxon>Microbacteriaceae</taxon>
        <taxon>Frondihabitans</taxon>
    </lineage>
</organism>
<accession>A0ABN6Y4J9</accession>
<proteinExistence type="predicted"/>
<sequence length="117" mass="13008">MVHHPRFGVERAPLAALPGDSRSIERHRLEIDLFRPVGVEPGALRGLVNRLTREALGTFDVVGEDGARLLRITSRRARARIERWADPALFPAVVERVRGITPLQDPPDVEAYLGGWG</sequence>
<keyword evidence="2" id="KW-1185">Reference proteome</keyword>
<evidence type="ECO:0000313" key="1">
    <source>
        <dbReference type="EMBL" id="BDZ50881.1"/>
    </source>
</evidence>
<dbReference type="RefSeq" id="WP_286343788.1">
    <property type="nucleotide sequence ID" value="NZ_AP027732.1"/>
</dbReference>
<evidence type="ECO:0000313" key="2">
    <source>
        <dbReference type="Proteomes" id="UP001321486"/>
    </source>
</evidence>
<gene>
    <name evidence="1" type="ORF">GCM10025867_31220</name>
</gene>
<dbReference type="EMBL" id="AP027732">
    <property type="protein sequence ID" value="BDZ50881.1"/>
    <property type="molecule type" value="Genomic_DNA"/>
</dbReference>